<name>A0ABP6YF01_9FLAO</name>
<dbReference type="Proteomes" id="UP001500954">
    <property type="component" value="Unassembled WGS sequence"/>
</dbReference>
<keyword evidence="3" id="KW-1185">Reference proteome</keyword>
<protein>
    <recommendedName>
        <fullName evidence="1">Calcineurin-like phosphoesterase domain-containing protein</fullName>
    </recommendedName>
</protein>
<evidence type="ECO:0000313" key="3">
    <source>
        <dbReference type="Proteomes" id="UP001500954"/>
    </source>
</evidence>
<dbReference type="PROSITE" id="PS51318">
    <property type="entry name" value="TAT"/>
    <property type="match status" value="1"/>
</dbReference>
<dbReference type="InterPro" id="IPR029052">
    <property type="entry name" value="Metallo-depent_PP-like"/>
</dbReference>
<comment type="caution">
    <text evidence="2">The sequence shown here is derived from an EMBL/GenBank/DDBJ whole genome shotgun (WGS) entry which is preliminary data.</text>
</comment>
<dbReference type="PANTHER" id="PTHR43143">
    <property type="entry name" value="METALLOPHOSPHOESTERASE, CALCINEURIN SUPERFAMILY"/>
    <property type="match status" value="1"/>
</dbReference>
<dbReference type="Pfam" id="PF00149">
    <property type="entry name" value="Metallophos"/>
    <property type="match status" value="1"/>
</dbReference>
<reference evidence="3" key="1">
    <citation type="journal article" date="2019" name="Int. J. Syst. Evol. Microbiol.">
        <title>The Global Catalogue of Microorganisms (GCM) 10K type strain sequencing project: providing services to taxonomists for standard genome sequencing and annotation.</title>
        <authorList>
            <consortium name="The Broad Institute Genomics Platform"/>
            <consortium name="The Broad Institute Genome Sequencing Center for Infectious Disease"/>
            <person name="Wu L."/>
            <person name="Ma J."/>
        </authorList>
    </citation>
    <scope>NUCLEOTIDE SEQUENCE [LARGE SCALE GENOMIC DNA]</scope>
    <source>
        <strain evidence="3">JCM 17111</strain>
    </source>
</reference>
<dbReference type="Gene3D" id="3.60.21.10">
    <property type="match status" value="1"/>
</dbReference>
<evidence type="ECO:0000313" key="2">
    <source>
        <dbReference type="EMBL" id="GAA3582223.1"/>
    </source>
</evidence>
<dbReference type="SUPFAM" id="SSF56300">
    <property type="entry name" value="Metallo-dependent phosphatases"/>
    <property type="match status" value="1"/>
</dbReference>
<dbReference type="InterPro" id="IPR051918">
    <property type="entry name" value="STPP_CPPED1"/>
</dbReference>
<dbReference type="InterPro" id="IPR004843">
    <property type="entry name" value="Calcineurin-like_PHP"/>
</dbReference>
<dbReference type="NCBIfam" id="TIGR01409">
    <property type="entry name" value="TAT_signal_seq"/>
    <property type="match status" value="1"/>
</dbReference>
<dbReference type="EMBL" id="BAABCY010000092">
    <property type="protein sequence ID" value="GAA3582223.1"/>
    <property type="molecule type" value="Genomic_DNA"/>
</dbReference>
<organism evidence="2 3">
    <name type="scientific">Snuella lapsa</name>
    <dbReference type="NCBI Taxonomy" id="870481"/>
    <lineage>
        <taxon>Bacteria</taxon>
        <taxon>Pseudomonadati</taxon>
        <taxon>Bacteroidota</taxon>
        <taxon>Flavobacteriia</taxon>
        <taxon>Flavobacteriales</taxon>
        <taxon>Flavobacteriaceae</taxon>
        <taxon>Snuella</taxon>
    </lineage>
</organism>
<evidence type="ECO:0000259" key="1">
    <source>
        <dbReference type="Pfam" id="PF00149"/>
    </source>
</evidence>
<accession>A0ABP6YF01</accession>
<dbReference type="InterPro" id="IPR019546">
    <property type="entry name" value="TAT_signal_bac_arc"/>
</dbReference>
<sequence>MTKRTKTSRREFIKLSSLAGAAMVLPIDGFSNSLGRENIEIGIIADVHQDVIHDGVERLRVFLDEAKKRHPDFIIQMGDFALPNKENQPFLDTWNAYKGDKYHVLGNHDMRDHGFTREQTMTWWDMNERYYSFDKKGVHFIVLDGNDPNPKPWSGYDRYIGEEQKNWLIQDLQNTNKPTIVFSHQTLQLEYDGVANMKEIRGILEDANKKAGFKKVMCCLSGHTHTDYMTHINGIYYLQINSASYRWVGGDYKTIRYSEAIDKTHKWIKYTIPYKESLFTFMNIKNNKIIVEPRKTVFVGPGPDELGMPEQRLDDPIVPSISGFKMKI</sequence>
<dbReference type="RefSeq" id="WP_345007549.1">
    <property type="nucleotide sequence ID" value="NZ_BAABCY010000092.1"/>
</dbReference>
<feature type="domain" description="Calcineurin-like phosphoesterase" evidence="1">
    <location>
        <begin position="41"/>
        <end position="226"/>
    </location>
</feature>
<dbReference type="InterPro" id="IPR006311">
    <property type="entry name" value="TAT_signal"/>
</dbReference>
<proteinExistence type="predicted"/>
<dbReference type="PANTHER" id="PTHR43143:SF1">
    <property type="entry name" value="SERINE_THREONINE-PROTEIN PHOSPHATASE CPPED1"/>
    <property type="match status" value="1"/>
</dbReference>
<gene>
    <name evidence="2" type="ORF">GCM10022395_33230</name>
</gene>